<protein>
    <submittedName>
        <fullName evidence="1">Uncharacterized protein</fullName>
    </submittedName>
</protein>
<name>A0A8J1Y957_OWEFU</name>
<evidence type="ECO:0000313" key="2">
    <source>
        <dbReference type="Proteomes" id="UP000749559"/>
    </source>
</evidence>
<accession>A0A8J1Y957</accession>
<dbReference type="GO" id="GO:0016757">
    <property type="term" value="F:glycosyltransferase activity"/>
    <property type="evidence" value="ECO:0007669"/>
    <property type="project" value="TreeGrafter"/>
</dbReference>
<reference evidence="1" key="1">
    <citation type="submission" date="2022-03" db="EMBL/GenBank/DDBJ databases">
        <authorList>
            <person name="Martin C."/>
        </authorList>
    </citation>
    <scope>NUCLEOTIDE SEQUENCE</scope>
</reference>
<dbReference type="AlphaFoldDB" id="A0A8J1Y957"/>
<comment type="caution">
    <text evidence="1">The sequence shown here is derived from an EMBL/GenBank/DDBJ whole genome shotgun (WGS) entry which is preliminary data.</text>
</comment>
<dbReference type="InterPro" id="IPR052636">
    <property type="entry name" value="UDP-D-xylose:L-fucose_XylT"/>
</dbReference>
<dbReference type="Proteomes" id="UP000749559">
    <property type="component" value="Unassembled WGS sequence"/>
</dbReference>
<sequence length="336" mass="38996">MTYKKKLGLILGGIIIGVLICNILQGNHHKEKNPFDVNMLSNVNEGDIRHVKRDNQDESTEVIRNARIIANKTDNGIVAVTLVNEAYLEMTYSWLCNTVNMNVHEQVLIIASEEMTLKKLRRDWPNVTSVFYTIETTDMTEQAKYVWKLFNRALLAHALLRNNVHILLFEVDAMWFSSPFPLLRSQFHYDLVGAQLSTRTRYIAPGFIFARPTIASRDVFECVKDNFLNGHYIAGDDNISPDFNYQTYLHDVIVSHHNLRYKLLDSNIIEDGLWYLQLHTTGNSHGPPPVVLNNNWIIERDVKIATAKEFGHWFLDKTNSCDWKNVRKKTKQWSYR</sequence>
<dbReference type="PANTHER" id="PTHR47032">
    <property type="entry name" value="UDP-D-XYLOSE:L-FUCOSE ALPHA-1,3-D-XYLOSYLTRANSFERASE-RELATED"/>
    <property type="match status" value="1"/>
</dbReference>
<dbReference type="InterPro" id="IPR005069">
    <property type="entry name" value="Nucl-diP-sugar_transferase"/>
</dbReference>
<keyword evidence="2" id="KW-1185">Reference proteome</keyword>
<dbReference type="OrthoDB" id="1712432at2759"/>
<dbReference type="EMBL" id="CAIIXF020000003">
    <property type="protein sequence ID" value="CAH1778908.1"/>
    <property type="molecule type" value="Genomic_DNA"/>
</dbReference>
<dbReference type="Pfam" id="PF03407">
    <property type="entry name" value="Nucleotid_trans"/>
    <property type="match status" value="1"/>
</dbReference>
<evidence type="ECO:0000313" key="1">
    <source>
        <dbReference type="EMBL" id="CAH1778908.1"/>
    </source>
</evidence>
<proteinExistence type="predicted"/>
<dbReference type="GO" id="GO:0005794">
    <property type="term" value="C:Golgi apparatus"/>
    <property type="evidence" value="ECO:0007669"/>
    <property type="project" value="TreeGrafter"/>
</dbReference>
<dbReference type="PANTHER" id="PTHR47032:SF1">
    <property type="entry name" value="UDP-D-XYLOSE:L-FUCOSE ALPHA-1,3-D-XYLOSYLTRANSFERASE-RELATED"/>
    <property type="match status" value="1"/>
</dbReference>
<gene>
    <name evidence="1" type="ORF">OFUS_LOCUS5768</name>
</gene>
<organism evidence="1 2">
    <name type="scientific">Owenia fusiformis</name>
    <name type="common">Polychaete worm</name>
    <dbReference type="NCBI Taxonomy" id="6347"/>
    <lineage>
        <taxon>Eukaryota</taxon>
        <taxon>Metazoa</taxon>
        <taxon>Spiralia</taxon>
        <taxon>Lophotrochozoa</taxon>
        <taxon>Annelida</taxon>
        <taxon>Polychaeta</taxon>
        <taxon>Sedentaria</taxon>
        <taxon>Canalipalpata</taxon>
        <taxon>Sabellida</taxon>
        <taxon>Oweniida</taxon>
        <taxon>Oweniidae</taxon>
        <taxon>Owenia</taxon>
    </lineage>
</organism>